<evidence type="ECO:0000256" key="3">
    <source>
        <dbReference type="ARBA" id="ARBA00022801"/>
    </source>
</evidence>
<dbReference type="GO" id="GO:0005975">
    <property type="term" value="P:carbohydrate metabolic process"/>
    <property type="evidence" value="ECO:0007669"/>
    <property type="project" value="InterPro"/>
</dbReference>
<feature type="domain" description="Glycosyl hydrolase family 32 N-terminal" evidence="6">
    <location>
        <begin position="296"/>
        <end position="592"/>
    </location>
</feature>
<dbReference type="InterPro" id="IPR001362">
    <property type="entry name" value="Glyco_hydro_32"/>
</dbReference>
<dbReference type="InterPro" id="IPR051214">
    <property type="entry name" value="GH32_Enzymes"/>
</dbReference>
<evidence type="ECO:0000313" key="8">
    <source>
        <dbReference type="EMBL" id="MCU4752688.1"/>
    </source>
</evidence>
<evidence type="ECO:0000313" key="9">
    <source>
        <dbReference type="Proteomes" id="UP001321047"/>
    </source>
</evidence>
<dbReference type="InterPro" id="IPR013320">
    <property type="entry name" value="ConA-like_dom_sf"/>
</dbReference>
<dbReference type="InterPro" id="IPR013189">
    <property type="entry name" value="Glyco_hydro_32_C"/>
</dbReference>
<evidence type="ECO:0000259" key="7">
    <source>
        <dbReference type="Pfam" id="PF08244"/>
    </source>
</evidence>
<dbReference type="EC" id="3.2.1.26" evidence="2"/>
<dbReference type="Gene3D" id="2.115.10.20">
    <property type="entry name" value="Glycosyl hydrolase domain, family 43"/>
    <property type="match status" value="1"/>
</dbReference>
<dbReference type="SMART" id="SM00640">
    <property type="entry name" value="Glyco_32"/>
    <property type="match status" value="1"/>
</dbReference>
<organism evidence="8 9">
    <name type="scientific">Natronosalvus hydrolyticus</name>
    <dbReference type="NCBI Taxonomy" id="2979988"/>
    <lineage>
        <taxon>Archaea</taxon>
        <taxon>Methanobacteriati</taxon>
        <taxon>Methanobacteriota</taxon>
        <taxon>Stenosarchaea group</taxon>
        <taxon>Halobacteria</taxon>
        <taxon>Halobacteriales</taxon>
        <taxon>Natrialbaceae</taxon>
        <taxon>Natronosalvus</taxon>
    </lineage>
</organism>
<keyword evidence="3" id="KW-0378">Hydrolase</keyword>
<accession>A0AAP2Z983</accession>
<reference evidence="8 9" key="1">
    <citation type="submission" date="2022-09" db="EMBL/GenBank/DDBJ databases">
        <title>Enrichment on poylsaccharides allowed isolation of novel metabolic and taxonomic groups of Haloarchaea.</title>
        <authorList>
            <person name="Sorokin D.Y."/>
            <person name="Elcheninov A.G."/>
            <person name="Khizhniak T.V."/>
            <person name="Kolganova T.V."/>
            <person name="Kublanov I.V."/>
        </authorList>
    </citation>
    <scope>NUCLEOTIDE SEQUENCE [LARGE SCALE GENOMIC DNA]</scope>
    <source>
        <strain evidence="8 9">AArc-curdl1</strain>
    </source>
</reference>
<dbReference type="RefSeq" id="WP_342809024.1">
    <property type="nucleotide sequence ID" value="NZ_JAOPJZ010000009.1"/>
</dbReference>
<dbReference type="SUPFAM" id="SSF49899">
    <property type="entry name" value="Concanavalin A-like lectins/glucanases"/>
    <property type="match status" value="1"/>
</dbReference>
<dbReference type="EMBL" id="JAOPJZ010000009">
    <property type="protein sequence ID" value="MCU4752688.1"/>
    <property type="molecule type" value="Genomic_DNA"/>
</dbReference>
<name>A0AAP2Z983_9EURY</name>
<evidence type="ECO:0000256" key="2">
    <source>
        <dbReference type="ARBA" id="ARBA00012758"/>
    </source>
</evidence>
<dbReference type="Proteomes" id="UP001321047">
    <property type="component" value="Unassembled WGS sequence"/>
</dbReference>
<evidence type="ECO:0000256" key="4">
    <source>
        <dbReference type="ARBA" id="ARBA00023295"/>
    </source>
</evidence>
<evidence type="ECO:0000259" key="6">
    <source>
        <dbReference type="Pfam" id="PF00251"/>
    </source>
</evidence>
<dbReference type="SUPFAM" id="SSF52317">
    <property type="entry name" value="Class I glutamine amidotransferase-like"/>
    <property type="match status" value="1"/>
</dbReference>
<gene>
    <name evidence="8" type="ORF">OB919_12000</name>
</gene>
<dbReference type="Pfam" id="PF08244">
    <property type="entry name" value="Glyco_hydro_32C"/>
    <property type="match status" value="1"/>
</dbReference>
<proteinExistence type="inferred from homology"/>
<protein>
    <recommendedName>
        <fullName evidence="2">beta-fructofuranosidase</fullName>
        <ecNumber evidence="2">3.2.1.26</ecNumber>
    </recommendedName>
</protein>
<dbReference type="GO" id="GO:0004564">
    <property type="term" value="F:beta-fructofuranosidase activity"/>
    <property type="evidence" value="ECO:0007669"/>
    <property type="project" value="UniProtKB-EC"/>
</dbReference>
<dbReference type="SUPFAM" id="SSF75005">
    <property type="entry name" value="Arabinanase/levansucrase/invertase"/>
    <property type="match status" value="1"/>
</dbReference>
<dbReference type="PANTHER" id="PTHR43101">
    <property type="entry name" value="BETA-FRUCTOSIDASE"/>
    <property type="match status" value="1"/>
</dbReference>
<dbReference type="Pfam" id="PF00251">
    <property type="entry name" value="Glyco_hydro_32N"/>
    <property type="match status" value="1"/>
</dbReference>
<dbReference type="Gene3D" id="2.60.120.560">
    <property type="entry name" value="Exo-inulinase, domain 1"/>
    <property type="match status" value="1"/>
</dbReference>
<feature type="region of interest" description="Disordered" evidence="5">
    <location>
        <begin position="1"/>
        <end position="23"/>
    </location>
</feature>
<feature type="domain" description="Glycosyl hydrolase family 32 C-terminal" evidence="7">
    <location>
        <begin position="650"/>
        <end position="791"/>
    </location>
</feature>
<keyword evidence="9" id="KW-1185">Reference proteome</keyword>
<feature type="region of interest" description="Disordered" evidence="5">
    <location>
        <begin position="632"/>
        <end position="664"/>
    </location>
</feature>
<dbReference type="InterPro" id="IPR029062">
    <property type="entry name" value="Class_I_gatase-like"/>
</dbReference>
<dbReference type="InterPro" id="IPR023296">
    <property type="entry name" value="Glyco_hydro_beta-prop_sf"/>
</dbReference>
<comment type="similarity">
    <text evidence="1">Belongs to the glycosyl hydrolase 32 family.</text>
</comment>
<evidence type="ECO:0000256" key="5">
    <source>
        <dbReference type="SAM" id="MobiDB-lite"/>
    </source>
</evidence>
<dbReference type="InterPro" id="IPR013148">
    <property type="entry name" value="Glyco_hydro_32_N"/>
</dbReference>
<feature type="compositionally biased region" description="Low complexity" evidence="5">
    <location>
        <begin position="14"/>
        <end position="23"/>
    </location>
</feature>
<dbReference type="InterPro" id="IPR018053">
    <property type="entry name" value="Glyco_hydro_32_AS"/>
</dbReference>
<dbReference type="PROSITE" id="PS00609">
    <property type="entry name" value="GLYCOSYL_HYDROL_F32"/>
    <property type="match status" value="1"/>
</dbReference>
<comment type="caution">
    <text evidence="8">The sequence shown here is derived from an EMBL/GenBank/DDBJ whole genome shotgun (WGS) entry which is preliminary data.</text>
</comment>
<keyword evidence="4" id="KW-0326">Glycosidase</keyword>
<sequence>MTDDRQNSPRSRHPAAGPASAAGAADEPLRLACLYLETHAPAQRAATNWAMASDRYSVSEVPLSAIRDGSVDLAEFDVCWWHRSEPLTISDRVHRCHNAIREFLEEGSGLLLTGRALSVVPAWGIDAVGPDEKGREPADEPVGYLRKALYRDHPIFSGLDSLRVRTAAGGPPYSHTRYASVLPERGDVLGCTVRGDHDEPKAASLVSWRVGDGVVIGAGTALECVRPDSVVDGVAPESSHCLENATRLLENALTFCGDRNRWTGEVSVPEGRPLSREELRRTRGALADDPHRPSYHLSPPANWLNDPNGMFEWNGQYHAFYQYNPGGPYHHAIHWGHAVSNDLIHWRDEPVALTPSPNGPDRDGCWSGCAVDDDGTPRLVYTGGNGRDQLPCLATAETDALTAWDKHDANPVIERAPEEPPILETDHWAAEFRDHCVWFENGQWYHLIGTGVQDVGGAVLCYVGTDLSEWTYLGPMLIGDWDGAGEVWECPELLDLGDKRLLHVSNYDDVVYFLGEFDLETGAFYPESEGLLDYGDYYAPQSMTCSDGRTLTWGWLPEARNGEAQWDAGWSGTLSLPREITLGDDDEIRQRPAAELEALRTERLVAESYDLEASDRTPIAVHTATLAADGAGSDDAITEASDDRPSQATADSATRVMGGPTPLEGRSLEFTLEVDFTDSTAGAVELGVLETEDGRERTGVRIEREAVVVDRRDTSLDPRTADESQRMPLELEGESCSVHGFLDGSVLELFANERRCLTSRVYPTREDATGVSLAAHGVDDGSGVSVDLECWSLESAWDLQ</sequence>
<dbReference type="CDD" id="cd08996">
    <property type="entry name" value="GH32_FFase"/>
    <property type="match status" value="1"/>
</dbReference>
<dbReference type="PANTHER" id="PTHR43101:SF1">
    <property type="entry name" value="BETA-FRUCTOSIDASE"/>
    <property type="match status" value="1"/>
</dbReference>
<evidence type="ECO:0000256" key="1">
    <source>
        <dbReference type="ARBA" id="ARBA00009902"/>
    </source>
</evidence>
<dbReference type="AlphaFoldDB" id="A0AAP2Z983"/>